<dbReference type="AlphaFoldDB" id="A0A024GUC1"/>
<dbReference type="OrthoDB" id="1743261at2759"/>
<protein>
    <recommendedName>
        <fullName evidence="7">E2F/DP family winged-helix DNA-binding domain-containing protein</fullName>
    </recommendedName>
</protein>
<evidence type="ECO:0000256" key="5">
    <source>
        <dbReference type="RuleBase" id="RU003796"/>
    </source>
</evidence>
<keyword evidence="9" id="KW-1185">Reference proteome</keyword>
<dbReference type="GO" id="GO:0046983">
    <property type="term" value="F:protein dimerization activity"/>
    <property type="evidence" value="ECO:0007669"/>
    <property type="project" value="InterPro"/>
</dbReference>
<evidence type="ECO:0000256" key="1">
    <source>
        <dbReference type="ARBA" id="ARBA00010940"/>
    </source>
</evidence>
<keyword evidence="4 5" id="KW-0804">Transcription</keyword>
<dbReference type="InterPro" id="IPR036390">
    <property type="entry name" value="WH_DNA-bd_sf"/>
</dbReference>
<evidence type="ECO:0000256" key="4">
    <source>
        <dbReference type="ARBA" id="ARBA00023163"/>
    </source>
</evidence>
<dbReference type="Gene3D" id="6.10.250.540">
    <property type="match status" value="1"/>
</dbReference>
<accession>A0A024GUC1</accession>
<dbReference type="InterPro" id="IPR036388">
    <property type="entry name" value="WH-like_DNA-bd_sf"/>
</dbReference>
<dbReference type="SMART" id="SM01372">
    <property type="entry name" value="E2F_TDP"/>
    <property type="match status" value="1"/>
</dbReference>
<dbReference type="EMBL" id="CAIX01000483">
    <property type="protein sequence ID" value="CCI50399.1"/>
    <property type="molecule type" value="Genomic_DNA"/>
</dbReference>
<evidence type="ECO:0000256" key="2">
    <source>
        <dbReference type="ARBA" id="ARBA00023015"/>
    </source>
</evidence>
<dbReference type="GO" id="GO:0090575">
    <property type="term" value="C:RNA polymerase II transcription regulator complex"/>
    <property type="evidence" value="ECO:0007669"/>
    <property type="project" value="TreeGrafter"/>
</dbReference>
<comment type="similarity">
    <text evidence="1 5">Belongs to the E2F/DP family.</text>
</comment>
<evidence type="ECO:0000256" key="3">
    <source>
        <dbReference type="ARBA" id="ARBA00023125"/>
    </source>
</evidence>
<dbReference type="PANTHER" id="PTHR12081:SF18">
    <property type="entry name" value="TRANSCRIPTION FACTOR E2F2-RELATED"/>
    <property type="match status" value="1"/>
</dbReference>
<dbReference type="Proteomes" id="UP000053237">
    <property type="component" value="Unassembled WGS sequence"/>
</dbReference>
<sequence>MDTLPSTKRSRTLSGRKDINESEQVKSHTTSGKDLQHQLNKTPQLSDFQTPSPSVKGTKSSVASRYDSSLGLLTKKFVELIQSTSTGDLDLNAAADLLGVQKRRIYDITNVLEGIGLIEKTSKNNIHWRASRGGSSSNGLNSVTDEIARHIAELVDEEKKYDDYISLVSQNIKRLFDEEACDPESTEYLSYITHGDMKKLDSFRDQSVMAIKAPPGTTLEVPDPDEGMPAGKRRYQIFLKSNDGPVDVYLIRQIPEGDHNVPLHVKDGSLTREDAVEGDTIGLDQRSCDSDSSLYRLAPLKTDPDFCFNLDDNEGISDFFADKLINTQNLGQVKQECLILPSAVYPSALFKPLITSMKHRSKNKPKCSSSGDKAQVKRPKVQSSAPFSPLTTPNILRNHKCTNVTILPQFTSLDALLENDIEQEQKEAIQKAKMLKIQKERKSLTKNTRKIDTNSKECELKAIEAHLSALKEENAQNGGELCTHENFAYVFKPMKRPLHYVPFRSTKQEIESSFHLIYSVMESTDEQQLAAFLWSKSLFFFFTCKGIETDRKVPFRISKWLYTTMITHRSSHIVRGCFSNLLLLLSCTFGPVERILERVPIAIFCWCPQDESLQRRLQTRLCGMEWRPSIYDFLDAFRSFGFQDGKGSMVTRSKRENLTEKASAIPWPMLNMQYLMLFLLLCLRAKVLPMDAYDAFSFTLFLLKIHFEPHIHAQIHQLALLCIESILELFSSEEWIAEWAPSLILRIVGKDGLFDTLTEWLAVTRCFPHTTRGLELKSTLAVYVLERQLGISCSKRVIIPLSAEYVLQIVNRVVEETRNDSHKETSNSLVVWDNLCKKVAFMDFALQAIPDAPIRKEVKALIKRLDLIVLTTKSTMNAKWYEVRRSLYHSRIIEALVCQLKTLVTLMHRKYSILGS</sequence>
<evidence type="ECO:0000313" key="8">
    <source>
        <dbReference type="EMBL" id="CCI50399.1"/>
    </source>
</evidence>
<comment type="subcellular location">
    <subcellularLocation>
        <location evidence="5">Nucleus</location>
    </subcellularLocation>
</comment>
<dbReference type="FunFam" id="1.10.10.10:FF:000008">
    <property type="entry name" value="E2F transcription factor 1"/>
    <property type="match status" value="1"/>
</dbReference>
<dbReference type="InterPro" id="IPR037241">
    <property type="entry name" value="E2F-DP_heterodim"/>
</dbReference>
<dbReference type="Gene3D" id="1.10.10.10">
    <property type="entry name" value="Winged helix-like DNA-binding domain superfamily/Winged helix DNA-binding domain"/>
    <property type="match status" value="1"/>
</dbReference>
<dbReference type="CDD" id="cd14660">
    <property type="entry name" value="E2F_DD"/>
    <property type="match status" value="1"/>
</dbReference>
<dbReference type="GO" id="GO:0000978">
    <property type="term" value="F:RNA polymerase II cis-regulatory region sequence-specific DNA binding"/>
    <property type="evidence" value="ECO:0007669"/>
    <property type="project" value="InterPro"/>
</dbReference>
<keyword evidence="2 5" id="KW-0805">Transcription regulation</keyword>
<dbReference type="PANTHER" id="PTHR12081">
    <property type="entry name" value="TRANSCRIPTION FACTOR E2F"/>
    <property type="match status" value="1"/>
</dbReference>
<dbReference type="Pfam" id="PF02319">
    <property type="entry name" value="WHD_E2F_TDP"/>
    <property type="match status" value="1"/>
</dbReference>
<dbReference type="InterPro" id="IPR003316">
    <property type="entry name" value="E2F_WHTH_DNA-bd_dom"/>
</dbReference>
<dbReference type="InterPro" id="IPR032198">
    <property type="entry name" value="E2F_CC-MB"/>
</dbReference>
<evidence type="ECO:0000259" key="7">
    <source>
        <dbReference type="SMART" id="SM01372"/>
    </source>
</evidence>
<name>A0A024GUC1_9STRA</name>
<gene>
    <name evidence="8" type="ORF">BN9_121220</name>
</gene>
<evidence type="ECO:0000313" key="9">
    <source>
        <dbReference type="Proteomes" id="UP000053237"/>
    </source>
</evidence>
<keyword evidence="3 5" id="KW-0238">DNA-binding</keyword>
<feature type="region of interest" description="Disordered" evidence="6">
    <location>
        <begin position="1"/>
        <end position="61"/>
    </location>
</feature>
<organism evidence="8 9">
    <name type="scientific">Albugo candida</name>
    <dbReference type="NCBI Taxonomy" id="65357"/>
    <lineage>
        <taxon>Eukaryota</taxon>
        <taxon>Sar</taxon>
        <taxon>Stramenopiles</taxon>
        <taxon>Oomycota</taxon>
        <taxon>Peronosporomycetes</taxon>
        <taxon>Albuginales</taxon>
        <taxon>Albuginaceae</taxon>
        <taxon>Albugo</taxon>
    </lineage>
</organism>
<dbReference type="GO" id="GO:0000981">
    <property type="term" value="F:DNA-binding transcription factor activity, RNA polymerase II-specific"/>
    <property type="evidence" value="ECO:0007669"/>
    <property type="project" value="TreeGrafter"/>
</dbReference>
<keyword evidence="5" id="KW-0539">Nucleus</keyword>
<proteinExistence type="inferred from homology"/>
<dbReference type="InParanoid" id="A0A024GUC1"/>
<dbReference type="Pfam" id="PF16421">
    <property type="entry name" value="E2F_CC-MB"/>
    <property type="match status" value="1"/>
</dbReference>
<dbReference type="SUPFAM" id="SSF46785">
    <property type="entry name" value="Winged helix' DNA-binding domain"/>
    <property type="match status" value="1"/>
</dbReference>
<comment type="caution">
    <text evidence="8">The sequence shown here is derived from an EMBL/GenBank/DDBJ whole genome shotgun (WGS) entry which is preliminary data.</text>
</comment>
<dbReference type="SUPFAM" id="SSF144074">
    <property type="entry name" value="E2F-DP heterodimerization region"/>
    <property type="match status" value="1"/>
</dbReference>
<feature type="domain" description="E2F/DP family winged-helix DNA-binding" evidence="7">
    <location>
        <begin position="65"/>
        <end position="130"/>
    </location>
</feature>
<feature type="compositionally biased region" description="Polar residues" evidence="6">
    <location>
        <begin position="27"/>
        <end position="61"/>
    </location>
</feature>
<evidence type="ECO:0000256" key="6">
    <source>
        <dbReference type="SAM" id="MobiDB-lite"/>
    </source>
</evidence>
<feature type="region of interest" description="Disordered" evidence="6">
    <location>
        <begin position="360"/>
        <end position="389"/>
    </location>
</feature>
<dbReference type="InterPro" id="IPR015633">
    <property type="entry name" value="E2F"/>
</dbReference>
<feature type="compositionally biased region" description="Basic and acidic residues" evidence="6">
    <location>
        <begin position="15"/>
        <end position="26"/>
    </location>
</feature>
<reference evidence="8 9" key="1">
    <citation type="submission" date="2012-05" db="EMBL/GenBank/DDBJ databases">
        <title>Recombination and specialization in a pathogen metapopulation.</title>
        <authorList>
            <person name="Gardiner A."/>
            <person name="Kemen E."/>
            <person name="Schultz-Larsen T."/>
            <person name="MacLean D."/>
            <person name="Van Oosterhout C."/>
            <person name="Jones J.D.G."/>
        </authorList>
    </citation>
    <scope>NUCLEOTIDE SEQUENCE [LARGE SCALE GENOMIC DNA]</scope>
    <source>
        <strain evidence="8 9">Ac Nc2</strain>
    </source>
</reference>